<dbReference type="InterPro" id="IPR050277">
    <property type="entry name" value="Sodium:Solute_Symporter"/>
</dbReference>
<dbReference type="CDD" id="cd10322">
    <property type="entry name" value="SLC5sbd"/>
    <property type="match status" value="1"/>
</dbReference>
<dbReference type="OrthoDB" id="9810181at2"/>
<dbReference type="PANTHER" id="PTHR48086">
    <property type="entry name" value="SODIUM/PROLINE SYMPORTER-RELATED"/>
    <property type="match status" value="1"/>
</dbReference>
<dbReference type="KEGG" id="beo:BEH_13610"/>
<dbReference type="InterPro" id="IPR001734">
    <property type="entry name" value="Na/solute_symporter"/>
</dbReference>
<accession>A0A0H4KFW1</accession>
<evidence type="ECO:0000256" key="6">
    <source>
        <dbReference type="ARBA" id="ARBA00023136"/>
    </source>
</evidence>
<evidence type="ECO:0000313" key="9">
    <source>
        <dbReference type="Proteomes" id="UP000036202"/>
    </source>
</evidence>
<gene>
    <name evidence="8" type="ORF">BEH_13610</name>
</gene>
<organism evidence="8 9">
    <name type="scientific">Priestia filamentosa</name>
    <dbReference type="NCBI Taxonomy" id="1402861"/>
    <lineage>
        <taxon>Bacteria</taxon>
        <taxon>Bacillati</taxon>
        <taxon>Bacillota</taxon>
        <taxon>Bacilli</taxon>
        <taxon>Bacillales</taxon>
        <taxon>Bacillaceae</taxon>
        <taxon>Priestia</taxon>
    </lineage>
</organism>
<dbReference type="PATRIC" id="fig|135735.6.peg.2878"/>
<keyword evidence="3" id="KW-0813">Transport</keyword>
<keyword evidence="4" id="KW-0812">Transmembrane</keyword>
<dbReference type="GO" id="GO:0022857">
    <property type="term" value="F:transmembrane transporter activity"/>
    <property type="evidence" value="ECO:0007669"/>
    <property type="project" value="InterPro"/>
</dbReference>
<proteinExistence type="inferred from homology"/>
<reference evidence="9" key="2">
    <citation type="submission" date="2015-06" db="EMBL/GenBank/DDBJ databases">
        <title>Genome Sequence of Bacillus endophyticus and Analysis of its Companion Mechanism in the Ketogulonigenium vulgare-Bacillus strain Consortium.</title>
        <authorList>
            <person name="Jia N."/>
            <person name="Du J."/>
            <person name="Ding M.-Z."/>
            <person name="Gao F."/>
            <person name="Yuan Y.-J."/>
        </authorList>
    </citation>
    <scope>NUCLEOTIDE SEQUENCE [LARGE SCALE GENOMIC DNA]</scope>
    <source>
        <strain evidence="9">Hbe603</strain>
    </source>
</reference>
<dbReference type="Pfam" id="PF00474">
    <property type="entry name" value="SSF"/>
    <property type="match status" value="1"/>
</dbReference>
<evidence type="ECO:0000256" key="3">
    <source>
        <dbReference type="ARBA" id="ARBA00022448"/>
    </source>
</evidence>
<keyword evidence="9" id="KW-1185">Reference proteome</keyword>
<dbReference type="Proteomes" id="UP000036202">
    <property type="component" value="Chromosome"/>
</dbReference>
<protein>
    <submittedName>
        <fullName evidence="8">Sodium:solute symporter</fullName>
    </submittedName>
</protein>
<comment type="similarity">
    <text evidence="2 7">Belongs to the sodium:solute symporter (SSF) (TC 2.A.21) family.</text>
</comment>
<evidence type="ECO:0000256" key="1">
    <source>
        <dbReference type="ARBA" id="ARBA00004141"/>
    </source>
</evidence>
<dbReference type="EMBL" id="CP011974">
    <property type="protein sequence ID" value="AKO93027.1"/>
    <property type="molecule type" value="Genomic_DNA"/>
</dbReference>
<evidence type="ECO:0000256" key="2">
    <source>
        <dbReference type="ARBA" id="ARBA00006434"/>
    </source>
</evidence>
<evidence type="ECO:0000313" key="8">
    <source>
        <dbReference type="EMBL" id="AKO93027.1"/>
    </source>
</evidence>
<name>A0A1X7EK84_9BACI</name>
<evidence type="ECO:0000256" key="7">
    <source>
        <dbReference type="RuleBase" id="RU362091"/>
    </source>
</evidence>
<dbReference type="RefSeq" id="WP_046217436.1">
    <property type="nucleotide sequence ID" value="NZ_CP011974.1"/>
</dbReference>
<dbReference type="PANTHER" id="PTHR48086:SF8">
    <property type="entry name" value="MONOCARBOXYLIC ACID PERMEASE"/>
    <property type="match status" value="1"/>
</dbReference>
<dbReference type="GeneID" id="93701846"/>
<dbReference type="InterPro" id="IPR038377">
    <property type="entry name" value="Na/Glc_symporter_sf"/>
</dbReference>
<accession>A0A1X7EK84</accession>
<evidence type="ECO:0000256" key="5">
    <source>
        <dbReference type="ARBA" id="ARBA00022989"/>
    </source>
</evidence>
<sequence length="496" mass="53691">MNISLIIIFIFLALALYLGIQARKGKDMDMEQFSIGGRGFGTFFVFLLIAGEIYTTFTFLGGSGWAYSKGAAAYYVPAYIFLAYVLSYWLLPKIWRYSKEHSIISQPDYFASKYGSRTMGIIVAILGSLALIPYIVIQIKGLGIIVSETSYGVISPVSASIIGAIVVTTYVMISGIHGSAWTAIVKDFMILVVVIFLGIYIPVHYFGGIQPMFETVQAVKPEMFTLSDQGLSQSWFISTVLLQAVGFYLLPQTFMVVLSSNGEKTLRKNAIALPLYTLLLLFVFFIGFAAIVQIPGLRGADGDLSLLRLSVQTFDPWIIGLIGAAGLLTALVPASVMLMAASVGLTNSFYKALVPEATEKQQLIVSRLIIIGLSLVALIVTITGGDALAILNIMSYSLITQLAPALFFSLPKNNIINKYGAIAGIISGVLIVLYATISGVKIATFLPNVPHVINDISTGIIALLINLIVTFIVSIFTKNIAIHGKQMKGVKINPFL</sequence>
<keyword evidence="5" id="KW-1133">Transmembrane helix</keyword>
<dbReference type="Gene3D" id="1.20.1730.10">
    <property type="entry name" value="Sodium/glucose cotransporter"/>
    <property type="match status" value="1"/>
</dbReference>
<dbReference type="GO" id="GO:0005886">
    <property type="term" value="C:plasma membrane"/>
    <property type="evidence" value="ECO:0007669"/>
    <property type="project" value="TreeGrafter"/>
</dbReference>
<dbReference type="AlphaFoldDB" id="A0A1X7EK84"/>
<comment type="subcellular location">
    <subcellularLocation>
        <location evidence="1">Membrane</location>
        <topology evidence="1">Multi-pass membrane protein</topology>
    </subcellularLocation>
</comment>
<keyword evidence="6" id="KW-0472">Membrane</keyword>
<reference evidence="8 9" key="1">
    <citation type="journal article" date="2015" name="PLoS ONE">
        <title>Genome Sequence of Bacillus endophyticus and Analysis of Its Companion Mechanism in the Ketogulonigenium vulgare-Bacillus Strain Consortium.</title>
        <authorList>
            <person name="Jia N."/>
            <person name="Du J."/>
            <person name="Ding M.Z."/>
            <person name="Gao F."/>
            <person name="Yuan Y.J."/>
        </authorList>
    </citation>
    <scope>NUCLEOTIDE SEQUENCE [LARGE SCALE GENOMIC DNA]</scope>
    <source>
        <strain evidence="8 9">Hbe603</strain>
    </source>
</reference>
<evidence type="ECO:0000256" key="4">
    <source>
        <dbReference type="ARBA" id="ARBA00022692"/>
    </source>
</evidence>
<dbReference type="PROSITE" id="PS50283">
    <property type="entry name" value="NA_SOLUT_SYMP_3"/>
    <property type="match status" value="1"/>
</dbReference>